<dbReference type="Proteomes" id="UP001283361">
    <property type="component" value="Unassembled WGS sequence"/>
</dbReference>
<feature type="compositionally biased region" description="Pro residues" evidence="7">
    <location>
        <begin position="1214"/>
        <end position="1226"/>
    </location>
</feature>
<dbReference type="PROSITE" id="PS52032">
    <property type="entry name" value="MARR_BRCT_CHROMO"/>
    <property type="match status" value="1"/>
</dbReference>
<dbReference type="FunFam" id="1.10.10.10:FF:000020">
    <property type="entry name" value="SWI/SNF complex subunit SMARCC2 isoform c"/>
    <property type="match status" value="1"/>
</dbReference>
<feature type="region of interest" description="Disordered" evidence="7">
    <location>
        <begin position="964"/>
        <end position="1460"/>
    </location>
</feature>
<keyword evidence="4" id="KW-0804">Transcription</keyword>
<dbReference type="SMART" id="SM00717">
    <property type="entry name" value="SANT"/>
    <property type="match status" value="1"/>
</dbReference>
<dbReference type="GO" id="GO:0016514">
    <property type="term" value="C:SWI/SNF complex"/>
    <property type="evidence" value="ECO:0007669"/>
    <property type="project" value="UniProtKB-ARBA"/>
</dbReference>
<reference evidence="12" key="1">
    <citation type="journal article" date="2023" name="G3 (Bethesda)">
        <title>A reference genome for the long-term kleptoplast-retaining sea slug Elysia crispata morphotype clarki.</title>
        <authorList>
            <person name="Eastman K.E."/>
            <person name="Pendleton A.L."/>
            <person name="Shaikh M.A."/>
            <person name="Suttiyut T."/>
            <person name="Ogas R."/>
            <person name="Tomko P."/>
            <person name="Gavelis G."/>
            <person name="Widhalm J.R."/>
            <person name="Wisecaver J.H."/>
        </authorList>
    </citation>
    <scope>NUCLEOTIDE SEQUENCE</scope>
    <source>
        <strain evidence="12">ECLA1</strain>
    </source>
</reference>
<dbReference type="InterPro" id="IPR009057">
    <property type="entry name" value="Homeodomain-like_sf"/>
</dbReference>
<keyword evidence="3" id="KW-0805">Transcription regulation</keyword>
<dbReference type="InterPro" id="IPR017884">
    <property type="entry name" value="SANT_dom"/>
</dbReference>
<dbReference type="SUPFAM" id="SSF46689">
    <property type="entry name" value="Homeodomain-like"/>
    <property type="match status" value="2"/>
</dbReference>
<feature type="compositionally biased region" description="Polar residues" evidence="7">
    <location>
        <begin position="352"/>
        <end position="367"/>
    </location>
</feature>
<feature type="compositionally biased region" description="Basic and acidic residues" evidence="7">
    <location>
        <begin position="768"/>
        <end position="841"/>
    </location>
</feature>
<feature type="compositionally biased region" description="Pro residues" evidence="7">
    <location>
        <begin position="1191"/>
        <end position="1200"/>
    </location>
</feature>
<feature type="compositionally biased region" description="Polar residues" evidence="7">
    <location>
        <begin position="1086"/>
        <end position="1103"/>
    </location>
</feature>
<dbReference type="Pfam" id="PF16498">
    <property type="entry name" value="SWIRM-assoc_3"/>
    <property type="match status" value="1"/>
</dbReference>
<feature type="compositionally biased region" description="Low complexity" evidence="7">
    <location>
        <begin position="1201"/>
        <end position="1213"/>
    </location>
</feature>
<feature type="compositionally biased region" description="Polar residues" evidence="7">
    <location>
        <begin position="1266"/>
        <end position="1286"/>
    </location>
</feature>
<evidence type="ECO:0008006" key="14">
    <source>
        <dbReference type="Google" id="ProtNLM"/>
    </source>
</evidence>
<dbReference type="Pfam" id="PF16496">
    <property type="entry name" value="SWIRM-assoc_2"/>
    <property type="match status" value="1"/>
</dbReference>
<keyword evidence="2" id="KW-0156">Chromatin regulator</keyword>
<comment type="similarity">
    <text evidence="6">Belongs to the SMARCC family.</text>
</comment>
<proteinExistence type="inferred from homology"/>
<feature type="compositionally biased region" description="Pro residues" evidence="7">
    <location>
        <begin position="1325"/>
        <end position="1357"/>
    </location>
</feature>
<feature type="compositionally biased region" description="Low complexity" evidence="7">
    <location>
        <begin position="1005"/>
        <end position="1023"/>
    </location>
</feature>
<dbReference type="InterPro" id="IPR032450">
    <property type="entry name" value="SMARCC_N"/>
</dbReference>
<gene>
    <name evidence="12" type="ORF">RRG08_000454</name>
</gene>
<feature type="domain" description="SANT" evidence="10">
    <location>
        <begin position="621"/>
        <end position="668"/>
    </location>
</feature>
<organism evidence="12 13">
    <name type="scientific">Elysia crispata</name>
    <name type="common">lettuce slug</name>
    <dbReference type="NCBI Taxonomy" id="231223"/>
    <lineage>
        <taxon>Eukaryota</taxon>
        <taxon>Metazoa</taxon>
        <taxon>Spiralia</taxon>
        <taxon>Lophotrochozoa</taxon>
        <taxon>Mollusca</taxon>
        <taxon>Gastropoda</taxon>
        <taxon>Heterobranchia</taxon>
        <taxon>Euthyneura</taxon>
        <taxon>Panpulmonata</taxon>
        <taxon>Sacoglossa</taxon>
        <taxon>Placobranchoidea</taxon>
        <taxon>Plakobranchidae</taxon>
        <taxon>Elysia</taxon>
    </lineage>
</organism>
<feature type="compositionally biased region" description="Low complexity" evidence="7">
    <location>
        <begin position="1043"/>
        <end position="1053"/>
    </location>
</feature>
<dbReference type="InterPro" id="IPR032451">
    <property type="entry name" value="SMARCC_C"/>
</dbReference>
<evidence type="ECO:0000256" key="3">
    <source>
        <dbReference type="ARBA" id="ARBA00023015"/>
    </source>
</evidence>
<feature type="compositionally biased region" description="Basic and acidic residues" evidence="7">
    <location>
        <begin position="848"/>
        <end position="861"/>
    </location>
</feature>
<dbReference type="Gene3D" id="1.10.10.10">
    <property type="entry name" value="Winged helix-like DNA-binding domain superfamily/Winged helix DNA-binding domain"/>
    <property type="match status" value="1"/>
</dbReference>
<dbReference type="Pfam" id="PF04433">
    <property type="entry name" value="SWIRM"/>
    <property type="match status" value="1"/>
</dbReference>
<dbReference type="GO" id="GO:0045202">
    <property type="term" value="C:synapse"/>
    <property type="evidence" value="ECO:0007669"/>
    <property type="project" value="TreeGrafter"/>
</dbReference>
<feature type="domain" description="SWIRM" evidence="9">
    <location>
        <begin position="444"/>
        <end position="541"/>
    </location>
</feature>
<feature type="compositionally biased region" description="Polar residues" evidence="7">
    <location>
        <begin position="1451"/>
        <end position="1460"/>
    </location>
</feature>
<feature type="region of interest" description="Disordered" evidence="7">
    <location>
        <begin position="285"/>
        <end position="381"/>
    </location>
</feature>
<protein>
    <recommendedName>
        <fullName evidence="14">SWI/SNF complex subunit SMARCC2</fullName>
    </recommendedName>
</protein>
<evidence type="ECO:0000256" key="4">
    <source>
        <dbReference type="ARBA" id="ARBA00023163"/>
    </source>
</evidence>
<evidence type="ECO:0000256" key="5">
    <source>
        <dbReference type="ARBA" id="ARBA00023242"/>
    </source>
</evidence>
<dbReference type="PROSITE" id="PS50090">
    <property type="entry name" value="MYB_LIKE"/>
    <property type="match status" value="1"/>
</dbReference>
<dbReference type="Pfam" id="PF16495">
    <property type="entry name" value="SWIRM-assoc_1"/>
    <property type="match status" value="1"/>
</dbReference>
<dbReference type="PROSITE" id="PS50934">
    <property type="entry name" value="SWIRM"/>
    <property type="match status" value="1"/>
</dbReference>
<feature type="compositionally biased region" description="Pro residues" evidence="7">
    <location>
        <begin position="1416"/>
        <end position="1437"/>
    </location>
</feature>
<feature type="compositionally biased region" description="Low complexity" evidence="7">
    <location>
        <begin position="1302"/>
        <end position="1324"/>
    </location>
</feature>
<evidence type="ECO:0000259" key="10">
    <source>
        <dbReference type="PROSITE" id="PS51293"/>
    </source>
</evidence>
<feature type="compositionally biased region" description="Low complexity" evidence="7">
    <location>
        <begin position="1143"/>
        <end position="1165"/>
    </location>
</feature>
<evidence type="ECO:0000259" key="9">
    <source>
        <dbReference type="PROSITE" id="PS50934"/>
    </source>
</evidence>
<feature type="compositionally biased region" description="Low complexity" evidence="7">
    <location>
        <begin position="1438"/>
        <end position="1450"/>
    </location>
</feature>
<dbReference type="SUPFAM" id="SSF52113">
    <property type="entry name" value="BRCT domain"/>
    <property type="match status" value="1"/>
</dbReference>
<dbReference type="Gene3D" id="1.10.10.60">
    <property type="entry name" value="Homeodomain-like"/>
    <property type="match status" value="1"/>
</dbReference>
<dbReference type="InterPro" id="IPR001005">
    <property type="entry name" value="SANT/Myb"/>
</dbReference>
<evidence type="ECO:0000256" key="1">
    <source>
        <dbReference type="ARBA" id="ARBA00004123"/>
    </source>
</evidence>
<comment type="subcellular location">
    <subcellularLocation>
        <location evidence="1">Nucleus</location>
    </subcellularLocation>
</comment>
<dbReference type="EMBL" id="JAWDGP010006468">
    <property type="protein sequence ID" value="KAK3740467.1"/>
    <property type="molecule type" value="Genomic_DNA"/>
</dbReference>
<evidence type="ECO:0000259" key="11">
    <source>
        <dbReference type="PROSITE" id="PS52032"/>
    </source>
</evidence>
<dbReference type="InterPro" id="IPR032448">
    <property type="entry name" value="SWIRM-assoc"/>
</dbReference>
<feature type="compositionally biased region" description="Polar residues" evidence="7">
    <location>
        <begin position="1231"/>
        <end position="1241"/>
    </location>
</feature>
<dbReference type="InterPro" id="IPR036420">
    <property type="entry name" value="BRCT_dom_sf"/>
</dbReference>
<evidence type="ECO:0000256" key="7">
    <source>
        <dbReference type="SAM" id="MobiDB-lite"/>
    </source>
</evidence>
<evidence type="ECO:0000256" key="2">
    <source>
        <dbReference type="ARBA" id="ARBA00022853"/>
    </source>
</evidence>
<evidence type="ECO:0000313" key="12">
    <source>
        <dbReference type="EMBL" id="KAK3740467.1"/>
    </source>
</evidence>
<accession>A0AAE1CWU1</accession>
<name>A0AAE1CWU1_9GAST</name>
<dbReference type="GO" id="GO:0006325">
    <property type="term" value="P:chromatin organization"/>
    <property type="evidence" value="ECO:0007669"/>
    <property type="project" value="UniProtKB-KW"/>
</dbReference>
<dbReference type="PANTHER" id="PTHR15381:SF1">
    <property type="entry name" value="CHONDROITIN SULFATE PROTEOGLYCAN 5"/>
    <property type="match status" value="1"/>
</dbReference>
<keyword evidence="5" id="KW-0539">Nucleus</keyword>
<feature type="compositionally biased region" description="Low complexity" evidence="7">
    <location>
        <begin position="974"/>
        <end position="985"/>
    </location>
</feature>
<dbReference type="GO" id="GO:0006355">
    <property type="term" value="P:regulation of DNA-templated transcription"/>
    <property type="evidence" value="ECO:0007669"/>
    <property type="project" value="UniProtKB-ARBA"/>
</dbReference>
<dbReference type="PANTHER" id="PTHR15381">
    <property type="entry name" value="CHONDROITIN SULFATE PROTEOGLYCAN 5 -RELATED"/>
    <property type="match status" value="1"/>
</dbReference>
<feature type="domain" description="Myb-like" evidence="8">
    <location>
        <begin position="614"/>
        <end position="664"/>
    </location>
</feature>
<evidence type="ECO:0000313" key="13">
    <source>
        <dbReference type="Proteomes" id="UP001283361"/>
    </source>
</evidence>
<comment type="caution">
    <text evidence="12">The sequence shown here is derived from an EMBL/GenBank/DDBJ whole genome shotgun (WGS) entry which is preliminary data.</text>
</comment>
<evidence type="ECO:0000256" key="6">
    <source>
        <dbReference type="ARBA" id="ARBA00049655"/>
    </source>
</evidence>
<dbReference type="InterPro" id="IPR049898">
    <property type="entry name" value="MARR_BRCT_CHROMO"/>
</dbReference>
<sequence length="1460" mass="157852">MALQRKKDGGPNTKFFDSQETIAQFDPVRTWLLKNCKKYVQADPPTNKNLANLLVQLLQFQEEAFGRQVTNPALTKLPMKCFLEFKPGSSLCQIFQAVFKFKSEQGWRRFDFSSPSRMDRNVEMFLQVEKALVASKAFVPPQVYIAPEVDKQMATQLRDIIKSHQGGVVETREEATHAVLHGPTQTTTAGGEAEDEFFRPTFKRDRSYGIHWWYYPDSYDTWVTDVNIEYEFENSPPPDVWEVSPRWILDLEQYNEWMNEEDYIIEEEVEGKKNKKVGKVKLTVDDVRDSPDDKSRRQKKTNAKRKRSPSPPPEKIKRKSSRAAAIGASKKRKWEEDEEDMTKDLEDPPPETNITEVHNPKQGSSSRSVKDEFTPVKGGTIMDLDEEQADKLGDQDSRQQLLDASQPSVNGTAATSAPSEEGVEKKESSAEAGDDSLTEQTHHIIVPSYSAWFDYNSVHAIERRALPEFFNGKNKSKTPEIYAAYRNFMIDTYRLNPTEYLTSTAVRRNLAGDVCCIMRVHAFLEQWGLINYQVDADSHPTAMGPPSTSHFHILADTPSGIASINPPRVNQPSAAQEICDFGDKKKDEADDRKELTSVGLKTDIYTKKMAKDKPPSMRTREWSDQETLLLLEALELYKDDWNKVCEHVGSRTQDECILHFLRLPIEDPFLEEDDGHLGPLVYQPVPFSKAGNPIMSTVAFLASVVDPRVASAAAKAALEEFSKMKDEVPPAIVDAHSKAVSQATKDGKTVEPTFGLDKTGIAGTEVAEEAKEAKDKEGEKKDGEEPMETDSTKDKNLKVKEEKDKEKSDTEKDKTEEKKENGESEKDKTSASEDQNKKSGEDSGSAEKSGEGAAEKPKEDDPASVVSTAAAAALSAAAVKAKHLAAVEERKIKGLVALLVETQMKKLEIKLRHFEELETIMDKERESLEYQRQLLLQERQQFHMEQIRAAEYRARQFATQQVMETNAPTPPPHSSSSAASSPQPALTSGGTKPAGSAPSYGNGGPQTAQPPTSSSSPPLSGPLQHQDGAPPVLSASAQNPTLAAAVAHSGAAPPTVPHHPHHSQQHGPGGSNGYPMSGSPLPPQGPQVQTSHLPPGSLSATSHSPLASATKAPTPPPPQLQSSAPPPSSIAAPTRPQQPSPPALSAASALPASSPAATTAESSSTVLDAPTSNAAPTLSAETSSQQAPVIETPPPPPQPAPTAMQPSSELQQPQPLPPQQEPPAAAPPSSNEVSGPAVSTESGPAPPPSSASPLVSSAPPPITEAQKATASTTSGFPSTAPNPALQSSNSPQAASTPPPTLTPSGTPTPHQQQQDQQQQPGYPQQYPPASGPYPPGGGLPPPHPYPPGGGPPHPHYQPYPGQYQQGTPYMGQPYPPHPQGPYPPHQGYPPYGAPPPPPHAGPHSYPPPSQQYQYPPQGPGAVPPPPPSVPQGVPTPPATTTDATPSTDSSQTGSGVNQGP</sequence>
<feature type="region of interest" description="Disordered" evidence="7">
    <location>
        <begin position="739"/>
        <end position="864"/>
    </location>
</feature>
<dbReference type="GO" id="GO:0048858">
    <property type="term" value="P:cell projection morphogenesis"/>
    <property type="evidence" value="ECO:0007669"/>
    <property type="project" value="TreeGrafter"/>
</dbReference>
<dbReference type="InterPro" id="IPR007526">
    <property type="entry name" value="SWIRM"/>
</dbReference>
<feature type="region of interest" description="Disordered" evidence="7">
    <location>
        <begin position="402"/>
        <end position="437"/>
    </location>
</feature>
<feature type="compositionally biased region" description="Basic and acidic residues" evidence="7">
    <location>
        <begin position="285"/>
        <end position="295"/>
    </location>
</feature>
<feature type="compositionally biased region" description="Low complexity" evidence="7">
    <location>
        <begin position="1358"/>
        <end position="1372"/>
    </location>
</feature>
<dbReference type="PROSITE" id="PS51293">
    <property type="entry name" value="SANT"/>
    <property type="match status" value="1"/>
</dbReference>
<dbReference type="InterPro" id="IPR036388">
    <property type="entry name" value="WH-like_DNA-bd_sf"/>
</dbReference>
<evidence type="ECO:0000259" key="8">
    <source>
        <dbReference type="PROSITE" id="PS50090"/>
    </source>
</evidence>
<feature type="compositionally biased region" description="Basic residues" evidence="7">
    <location>
        <begin position="296"/>
        <end position="308"/>
    </location>
</feature>
<feature type="compositionally biased region" description="Pro residues" evidence="7">
    <location>
        <begin position="1113"/>
        <end position="1128"/>
    </location>
</feature>
<keyword evidence="13" id="KW-1185">Reference proteome</keyword>
<feature type="compositionally biased region" description="Polar residues" evidence="7">
    <location>
        <begin position="402"/>
        <end position="418"/>
    </location>
</feature>
<feature type="compositionally biased region" description="Polar residues" evidence="7">
    <location>
        <begin position="1170"/>
        <end position="1187"/>
    </location>
</feature>
<dbReference type="Pfam" id="PF00249">
    <property type="entry name" value="Myb_DNA-binding"/>
    <property type="match status" value="1"/>
</dbReference>
<feature type="compositionally biased region" description="Pro residues" evidence="7">
    <location>
        <begin position="1373"/>
        <end position="1409"/>
    </location>
</feature>
<dbReference type="FunFam" id="1.10.10.60:FF:000014">
    <property type="entry name" value="SWI/SNF complex subunit SMARCC2 isoform C"/>
    <property type="match status" value="1"/>
</dbReference>
<feature type="domain" description="Chromo" evidence="11">
    <location>
        <begin position="1"/>
        <end position="280"/>
    </location>
</feature>